<evidence type="ECO:0000256" key="2">
    <source>
        <dbReference type="SAM" id="Coils"/>
    </source>
</evidence>
<dbReference type="Proteomes" id="UP000789359">
    <property type="component" value="Unassembled WGS sequence"/>
</dbReference>
<comment type="similarity">
    <text evidence="1">Belongs to the membrane fusion protein (MFP) (TC 8.A.1) family.</text>
</comment>
<evidence type="ECO:0000256" key="1">
    <source>
        <dbReference type="ARBA" id="ARBA00009477"/>
    </source>
</evidence>
<comment type="caution">
    <text evidence="4">The sequence shown here is derived from an EMBL/GenBank/DDBJ whole genome shotgun (WGS) entry which is preliminary data.</text>
</comment>
<dbReference type="Gene3D" id="2.40.30.170">
    <property type="match status" value="1"/>
</dbReference>
<protein>
    <submittedName>
        <fullName evidence="4">Cobalt-zinc-cadmium resistance protein CzcB</fullName>
    </submittedName>
</protein>
<sequence>MRKFILFLFSFTWLYAEQIYANFDVMPVQSAKLVFKSSGVISNINASISSTVKQGEILASLESSDEKLGLKNAKAELQKARVASEFASATFMKFKKVKDVTSQQRYEETKFNYENAMAELKRAQISVENAKNLLEKKQLRAPFDGVISAKFSEIGSGVLALNTPIFEILSYPEVKILLYIDEKHANSIKIGDEFKFKIAQKDGSAKITLIHPTIDTRSRKFIAEAITTGFKIGSFGEGFIVK</sequence>
<keyword evidence="5" id="KW-1185">Reference proteome</keyword>
<dbReference type="InterPro" id="IPR058647">
    <property type="entry name" value="BSH_CzcB-like"/>
</dbReference>
<reference evidence="4 5" key="1">
    <citation type="submission" date="2020-11" db="EMBL/GenBank/DDBJ databases">
        <authorList>
            <person name="Peeters C."/>
        </authorList>
    </citation>
    <scope>NUCLEOTIDE SEQUENCE [LARGE SCALE GENOMIC DNA]</scope>
    <source>
        <strain evidence="4 5">LMG 8286</strain>
    </source>
</reference>
<dbReference type="SUPFAM" id="SSF111369">
    <property type="entry name" value="HlyD-like secretion proteins"/>
    <property type="match status" value="1"/>
</dbReference>
<evidence type="ECO:0000313" key="5">
    <source>
        <dbReference type="Proteomes" id="UP000789359"/>
    </source>
</evidence>
<gene>
    <name evidence="4" type="primary">czcB</name>
    <name evidence="4" type="ORF">LMG8286_00535</name>
</gene>
<proteinExistence type="inferred from homology"/>
<dbReference type="RefSeq" id="WP_230056318.1">
    <property type="nucleotide sequence ID" value="NZ_CAJHOE010000001.1"/>
</dbReference>
<organism evidence="4 5">
    <name type="scientific">Campylobacter suis</name>
    <dbReference type="NCBI Taxonomy" id="2790657"/>
    <lineage>
        <taxon>Bacteria</taxon>
        <taxon>Pseudomonadati</taxon>
        <taxon>Campylobacterota</taxon>
        <taxon>Epsilonproteobacteria</taxon>
        <taxon>Campylobacterales</taxon>
        <taxon>Campylobacteraceae</taxon>
        <taxon>Campylobacter</taxon>
    </lineage>
</organism>
<dbReference type="EMBL" id="CAJHOE010000001">
    <property type="protein sequence ID" value="CAD7286783.1"/>
    <property type="molecule type" value="Genomic_DNA"/>
</dbReference>
<feature type="domain" description="CzcB-like barrel-sandwich hybrid" evidence="3">
    <location>
        <begin position="30"/>
        <end position="159"/>
    </location>
</feature>
<dbReference type="Pfam" id="PF25973">
    <property type="entry name" value="BSH_CzcB"/>
    <property type="match status" value="1"/>
</dbReference>
<evidence type="ECO:0000259" key="3">
    <source>
        <dbReference type="Pfam" id="PF25973"/>
    </source>
</evidence>
<keyword evidence="2" id="KW-0175">Coiled coil</keyword>
<feature type="coiled-coil region" evidence="2">
    <location>
        <begin position="70"/>
        <end position="140"/>
    </location>
</feature>
<accession>A0ABN7K2L2</accession>
<name>A0ABN7K2L2_9BACT</name>
<dbReference type="Gene3D" id="1.10.287.470">
    <property type="entry name" value="Helix hairpin bin"/>
    <property type="match status" value="1"/>
</dbReference>
<dbReference type="InterPro" id="IPR006143">
    <property type="entry name" value="RND_pump_MFP"/>
</dbReference>
<evidence type="ECO:0000313" key="4">
    <source>
        <dbReference type="EMBL" id="CAD7286783.1"/>
    </source>
</evidence>
<dbReference type="PANTHER" id="PTHR30469">
    <property type="entry name" value="MULTIDRUG RESISTANCE PROTEIN MDTA"/>
    <property type="match status" value="1"/>
</dbReference>
<dbReference type="NCBIfam" id="TIGR01730">
    <property type="entry name" value="RND_mfp"/>
    <property type="match status" value="1"/>
</dbReference>
<dbReference type="Gene3D" id="2.40.50.100">
    <property type="match status" value="1"/>
</dbReference>